<evidence type="ECO:0000259" key="1">
    <source>
        <dbReference type="PROSITE" id="PS51186"/>
    </source>
</evidence>
<dbReference type="GO" id="GO:0016747">
    <property type="term" value="F:acyltransferase activity, transferring groups other than amino-acyl groups"/>
    <property type="evidence" value="ECO:0007669"/>
    <property type="project" value="InterPro"/>
</dbReference>
<dbReference type="InterPro" id="IPR016181">
    <property type="entry name" value="Acyl_CoA_acyltransferase"/>
</dbReference>
<evidence type="ECO:0000313" key="3">
    <source>
        <dbReference type="Proteomes" id="UP000231564"/>
    </source>
</evidence>
<dbReference type="InterPro" id="IPR000182">
    <property type="entry name" value="GNAT_dom"/>
</dbReference>
<protein>
    <submittedName>
        <fullName evidence="2">Acetyltransferase, GNAT</fullName>
    </submittedName>
</protein>
<dbReference type="Proteomes" id="UP000231564">
    <property type="component" value="Chromosome MARIT"/>
</dbReference>
<accession>A0A2H1EBU5</accession>
<feature type="domain" description="N-acetyltransferase" evidence="1">
    <location>
        <begin position="2"/>
        <end position="144"/>
    </location>
</feature>
<dbReference type="STRING" id="1349785.GCA_000509405_01421"/>
<dbReference type="KEGG" id="tmar:MARIT_2049"/>
<dbReference type="EMBL" id="LT634361">
    <property type="protein sequence ID" value="SFZ83403.1"/>
    <property type="molecule type" value="Genomic_DNA"/>
</dbReference>
<gene>
    <name evidence="2" type="ORF">MARIT_2049</name>
</gene>
<dbReference type="Pfam" id="PF00583">
    <property type="entry name" value="Acetyltransf_1"/>
    <property type="match status" value="1"/>
</dbReference>
<dbReference type="AlphaFoldDB" id="A0A2H1EBU5"/>
<dbReference type="SUPFAM" id="SSF55729">
    <property type="entry name" value="Acyl-CoA N-acyltransferases (Nat)"/>
    <property type="match status" value="1"/>
</dbReference>
<dbReference type="GeneID" id="47723532"/>
<name>A0A2H1EBU5_9FLAO</name>
<dbReference type="CDD" id="cd04301">
    <property type="entry name" value="NAT_SF"/>
    <property type="match status" value="1"/>
</dbReference>
<dbReference type="RefSeq" id="WP_100211416.1">
    <property type="nucleotide sequence ID" value="NZ_CP138495.1"/>
</dbReference>
<dbReference type="OrthoDB" id="2352823at2"/>
<organism evidence="2 3">
    <name type="scientific">Tenacibaculum maritimum NCIMB 2154</name>
    <dbReference type="NCBI Taxonomy" id="1349785"/>
    <lineage>
        <taxon>Bacteria</taxon>
        <taxon>Pseudomonadati</taxon>
        <taxon>Bacteroidota</taxon>
        <taxon>Flavobacteriia</taxon>
        <taxon>Flavobacteriales</taxon>
        <taxon>Flavobacteriaceae</taxon>
        <taxon>Tenacibaculum</taxon>
    </lineage>
</organism>
<sequence length="145" mass="16990">MIEIKKIKASETYAIRIEVLRKGIELPFEFYGDFDENTFHIGAFKENELLGVATFMEFENPLFRGSQYQLRGMAVLPLWRKRRIGAMILEKSLIILRDRTIRVLWCNARDNAAGFYKEQGFDLIGKAFEVKLIGTHFLMRKYVMS</sequence>
<proteinExistence type="predicted"/>
<dbReference type="PROSITE" id="PS51186">
    <property type="entry name" value="GNAT"/>
    <property type="match status" value="1"/>
</dbReference>
<keyword evidence="2" id="KW-0808">Transferase</keyword>
<keyword evidence="3" id="KW-1185">Reference proteome</keyword>
<dbReference type="Gene3D" id="3.40.630.30">
    <property type="match status" value="1"/>
</dbReference>
<reference evidence="2 3" key="1">
    <citation type="submission" date="2016-11" db="EMBL/GenBank/DDBJ databases">
        <authorList>
            <person name="Jaros S."/>
            <person name="Januszkiewicz K."/>
            <person name="Wedrychowicz H."/>
        </authorList>
    </citation>
    <scope>NUCLEOTIDE SEQUENCE [LARGE SCALE GENOMIC DNA]</scope>
    <source>
        <strain evidence="2">NCIMB 2154T</strain>
    </source>
</reference>
<evidence type="ECO:0000313" key="2">
    <source>
        <dbReference type="EMBL" id="SFZ83403.1"/>
    </source>
</evidence>